<sequence>MSDNRFSAASVPTHTPTADSPTVARPSIRARMLARLNSAKLDAMLAVGAPTPAGSAIAVRAARLTSTTEREEIARVLHEIVQQTNADVTSWSARIPLHHTNVAAARAVIDAIRLRLHAPLPVSARGMARLNRVLTDGCGPLYEDGRGDLAGRLGAALAAM</sequence>
<protein>
    <submittedName>
        <fullName evidence="2">Uncharacterized protein</fullName>
    </submittedName>
</protein>
<feature type="region of interest" description="Disordered" evidence="1">
    <location>
        <begin position="1"/>
        <end position="24"/>
    </location>
</feature>
<evidence type="ECO:0000313" key="3">
    <source>
        <dbReference type="Proteomes" id="UP000192448"/>
    </source>
</evidence>
<name>A0A1X0AIN9_9MYCO</name>
<organism evidence="2 3">
    <name type="scientific">Mycobacterium aquaticum</name>
    <dbReference type="NCBI Taxonomy" id="1927124"/>
    <lineage>
        <taxon>Bacteria</taxon>
        <taxon>Bacillati</taxon>
        <taxon>Actinomycetota</taxon>
        <taxon>Actinomycetes</taxon>
        <taxon>Mycobacteriales</taxon>
        <taxon>Mycobacteriaceae</taxon>
        <taxon>Mycobacterium</taxon>
    </lineage>
</organism>
<evidence type="ECO:0000313" key="2">
    <source>
        <dbReference type="EMBL" id="ORA29937.1"/>
    </source>
</evidence>
<proteinExistence type="predicted"/>
<reference evidence="2 3" key="1">
    <citation type="submission" date="2017-02" db="EMBL/GenBank/DDBJ databases">
        <title>The new phylogeny of genus Mycobacterium.</title>
        <authorList>
            <person name="Tortoli E."/>
            <person name="Trovato A."/>
            <person name="Cirillo D.M."/>
        </authorList>
    </citation>
    <scope>NUCLEOTIDE SEQUENCE [LARGE SCALE GENOMIC DNA]</scope>
    <source>
        <strain evidence="2 3">RW6</strain>
    </source>
</reference>
<accession>A0A1X0AIN9</accession>
<feature type="compositionally biased region" description="Polar residues" evidence="1">
    <location>
        <begin position="1"/>
        <end position="20"/>
    </location>
</feature>
<dbReference type="AlphaFoldDB" id="A0A1X0AIN9"/>
<comment type="caution">
    <text evidence="2">The sequence shown here is derived from an EMBL/GenBank/DDBJ whole genome shotgun (WGS) entry which is preliminary data.</text>
</comment>
<evidence type="ECO:0000256" key="1">
    <source>
        <dbReference type="SAM" id="MobiDB-lite"/>
    </source>
</evidence>
<dbReference type="Proteomes" id="UP000192448">
    <property type="component" value="Unassembled WGS sequence"/>
</dbReference>
<dbReference type="EMBL" id="MVHF01000034">
    <property type="protein sequence ID" value="ORA29937.1"/>
    <property type="molecule type" value="Genomic_DNA"/>
</dbReference>
<gene>
    <name evidence="2" type="ORF">BST13_26760</name>
</gene>
<dbReference type="RefSeq" id="WP_083167391.1">
    <property type="nucleotide sequence ID" value="NZ_MVHF01000034.1"/>
</dbReference>
<keyword evidence="3" id="KW-1185">Reference proteome</keyword>
<dbReference type="OrthoDB" id="4630055at2"/>